<gene>
    <name evidence="2" type="ORF">HPB48_005219</name>
</gene>
<accession>A0A9J6FEA5</accession>
<protein>
    <submittedName>
        <fullName evidence="2">Uncharacterized protein</fullName>
    </submittedName>
</protein>
<dbReference type="Proteomes" id="UP000821853">
    <property type="component" value="Chromosome 1"/>
</dbReference>
<dbReference type="EMBL" id="JABSTR010000001">
    <property type="protein sequence ID" value="KAH9361370.1"/>
    <property type="molecule type" value="Genomic_DNA"/>
</dbReference>
<feature type="region of interest" description="Disordered" evidence="1">
    <location>
        <begin position="303"/>
        <end position="343"/>
    </location>
</feature>
<feature type="region of interest" description="Disordered" evidence="1">
    <location>
        <begin position="156"/>
        <end position="194"/>
    </location>
</feature>
<organism evidence="2 3">
    <name type="scientific">Haemaphysalis longicornis</name>
    <name type="common">Bush tick</name>
    <dbReference type="NCBI Taxonomy" id="44386"/>
    <lineage>
        <taxon>Eukaryota</taxon>
        <taxon>Metazoa</taxon>
        <taxon>Ecdysozoa</taxon>
        <taxon>Arthropoda</taxon>
        <taxon>Chelicerata</taxon>
        <taxon>Arachnida</taxon>
        <taxon>Acari</taxon>
        <taxon>Parasitiformes</taxon>
        <taxon>Ixodida</taxon>
        <taxon>Ixodoidea</taxon>
        <taxon>Ixodidae</taxon>
        <taxon>Haemaphysalinae</taxon>
        <taxon>Haemaphysalis</taxon>
    </lineage>
</organism>
<keyword evidence="3" id="KW-1185">Reference proteome</keyword>
<name>A0A9J6FEA5_HAELO</name>
<comment type="caution">
    <text evidence="2">The sequence shown here is derived from an EMBL/GenBank/DDBJ whole genome shotgun (WGS) entry which is preliminary data.</text>
</comment>
<feature type="compositionally biased region" description="Low complexity" evidence="1">
    <location>
        <begin position="313"/>
        <end position="325"/>
    </location>
</feature>
<proteinExistence type="predicted"/>
<dbReference type="AlphaFoldDB" id="A0A9J6FEA5"/>
<evidence type="ECO:0000313" key="2">
    <source>
        <dbReference type="EMBL" id="KAH9361370.1"/>
    </source>
</evidence>
<feature type="compositionally biased region" description="Polar residues" evidence="1">
    <location>
        <begin position="159"/>
        <end position="171"/>
    </location>
</feature>
<dbReference type="VEuPathDB" id="VectorBase:HLOH_041296"/>
<sequence length="343" mass="37183">MQSVLPACSFLSRRLGKGKQSGRYFLPKQYCVEPALSGVACVCLLGVRALAVARHRACRRQLSEPVASRVTAAATPHTKQGPNGVAFEMQTSRGVGWDERQVFHASQSAERLPASSRQAAIDAGPSGRLACQAGCPWTRSHSRLRARTLAIFEKHGTAPSAQQRTASNQEATLRADVSRSPAAHLATHDDTPRGLSRRCHAAGVQHNLKFCLLGFRFESGRAADGEVESGVNRTKWMTALAALRLAVICTPPDSFQVHYLQESAVNPFWPRKASEPGGPHARDREAAWSILHSARSLSAGEFGSRTWEHRQQYRSSQSSRIAAAAGLDRSPDVGAPRRGGLPR</sequence>
<evidence type="ECO:0000313" key="3">
    <source>
        <dbReference type="Proteomes" id="UP000821853"/>
    </source>
</evidence>
<reference evidence="2 3" key="1">
    <citation type="journal article" date="2020" name="Cell">
        <title>Large-Scale Comparative Analyses of Tick Genomes Elucidate Their Genetic Diversity and Vector Capacities.</title>
        <authorList>
            <consortium name="Tick Genome and Microbiome Consortium (TIGMIC)"/>
            <person name="Jia N."/>
            <person name="Wang J."/>
            <person name="Shi W."/>
            <person name="Du L."/>
            <person name="Sun Y."/>
            <person name="Zhan W."/>
            <person name="Jiang J.F."/>
            <person name="Wang Q."/>
            <person name="Zhang B."/>
            <person name="Ji P."/>
            <person name="Bell-Sakyi L."/>
            <person name="Cui X.M."/>
            <person name="Yuan T.T."/>
            <person name="Jiang B.G."/>
            <person name="Yang W.F."/>
            <person name="Lam T.T."/>
            <person name="Chang Q.C."/>
            <person name="Ding S.J."/>
            <person name="Wang X.J."/>
            <person name="Zhu J.G."/>
            <person name="Ruan X.D."/>
            <person name="Zhao L."/>
            <person name="Wei J.T."/>
            <person name="Ye R.Z."/>
            <person name="Que T.C."/>
            <person name="Du C.H."/>
            <person name="Zhou Y.H."/>
            <person name="Cheng J.X."/>
            <person name="Dai P.F."/>
            <person name="Guo W.B."/>
            <person name="Han X.H."/>
            <person name="Huang E.J."/>
            <person name="Li L.F."/>
            <person name="Wei W."/>
            <person name="Gao Y.C."/>
            <person name="Liu J.Z."/>
            <person name="Shao H.Z."/>
            <person name="Wang X."/>
            <person name="Wang C.C."/>
            <person name="Yang T.C."/>
            <person name="Huo Q.B."/>
            <person name="Li W."/>
            <person name="Chen H.Y."/>
            <person name="Chen S.E."/>
            <person name="Zhou L.G."/>
            <person name="Ni X.B."/>
            <person name="Tian J.H."/>
            <person name="Sheng Y."/>
            <person name="Liu T."/>
            <person name="Pan Y.S."/>
            <person name="Xia L.Y."/>
            <person name="Li J."/>
            <person name="Zhao F."/>
            <person name="Cao W.C."/>
        </authorList>
    </citation>
    <scope>NUCLEOTIDE SEQUENCE [LARGE SCALE GENOMIC DNA]</scope>
    <source>
        <strain evidence="2">HaeL-2018</strain>
    </source>
</reference>
<evidence type="ECO:0000256" key="1">
    <source>
        <dbReference type="SAM" id="MobiDB-lite"/>
    </source>
</evidence>